<organism evidence="3">
    <name type="scientific">Hexamita inflata</name>
    <dbReference type="NCBI Taxonomy" id="28002"/>
    <lineage>
        <taxon>Eukaryota</taxon>
        <taxon>Metamonada</taxon>
        <taxon>Diplomonadida</taxon>
        <taxon>Hexamitidae</taxon>
        <taxon>Hexamitinae</taxon>
        <taxon>Hexamita</taxon>
    </lineage>
</organism>
<dbReference type="PANTHER" id="PTHR24072">
    <property type="entry name" value="RHO FAMILY GTPASE"/>
    <property type="match status" value="1"/>
</dbReference>
<dbReference type="InterPro" id="IPR003578">
    <property type="entry name" value="Small_GTPase_Rho"/>
</dbReference>
<protein>
    <submittedName>
        <fullName evidence="3">Rac/Rho-like protein</fullName>
    </submittedName>
    <submittedName>
        <fullName evidence="4">Rac/Rho-like_protein</fullName>
    </submittedName>
</protein>
<dbReference type="SMART" id="SM00173">
    <property type="entry name" value="RAS"/>
    <property type="match status" value="1"/>
</dbReference>
<dbReference type="GO" id="GO:0005525">
    <property type="term" value="F:GTP binding"/>
    <property type="evidence" value="ECO:0007669"/>
    <property type="project" value="UniProtKB-KW"/>
</dbReference>
<dbReference type="InterPro" id="IPR027417">
    <property type="entry name" value="P-loop_NTPase"/>
</dbReference>
<keyword evidence="5" id="KW-1185">Reference proteome</keyword>
<dbReference type="Gene3D" id="3.40.50.300">
    <property type="entry name" value="P-loop containing nucleotide triphosphate hydrolases"/>
    <property type="match status" value="1"/>
</dbReference>
<evidence type="ECO:0000313" key="5">
    <source>
        <dbReference type="Proteomes" id="UP001642409"/>
    </source>
</evidence>
<name>A0AA86V333_9EUKA</name>
<dbReference type="InterPro" id="IPR005225">
    <property type="entry name" value="Small_GTP-bd"/>
</dbReference>
<evidence type="ECO:0000256" key="2">
    <source>
        <dbReference type="ARBA" id="ARBA00023134"/>
    </source>
</evidence>
<reference evidence="4 5" key="2">
    <citation type="submission" date="2024-07" db="EMBL/GenBank/DDBJ databases">
        <authorList>
            <person name="Akdeniz Z."/>
        </authorList>
    </citation>
    <scope>NUCLEOTIDE SEQUENCE [LARGE SCALE GENOMIC DNA]</scope>
</reference>
<gene>
    <name evidence="3" type="ORF">HINF_LOCUS66329</name>
    <name evidence="4" type="ORF">HINF_LOCUS8094</name>
</gene>
<dbReference type="SUPFAM" id="SSF52540">
    <property type="entry name" value="P-loop containing nucleoside triphosphate hydrolases"/>
    <property type="match status" value="1"/>
</dbReference>
<dbReference type="CDD" id="cd00157">
    <property type="entry name" value="Rho"/>
    <property type="match status" value="1"/>
</dbReference>
<evidence type="ECO:0000313" key="4">
    <source>
        <dbReference type="EMBL" id="CAL5984427.1"/>
    </source>
</evidence>
<dbReference type="SMART" id="SM00175">
    <property type="entry name" value="RAB"/>
    <property type="match status" value="1"/>
</dbReference>
<dbReference type="PROSITE" id="PS51419">
    <property type="entry name" value="RAB"/>
    <property type="match status" value="1"/>
</dbReference>
<dbReference type="NCBIfam" id="TIGR00231">
    <property type="entry name" value="small_GTP"/>
    <property type="match status" value="1"/>
</dbReference>
<dbReference type="GO" id="GO:0007264">
    <property type="term" value="P:small GTPase-mediated signal transduction"/>
    <property type="evidence" value="ECO:0007669"/>
    <property type="project" value="InterPro"/>
</dbReference>
<accession>A0AA86V333</accession>
<keyword evidence="2" id="KW-0342">GTP-binding</keyword>
<evidence type="ECO:0000256" key="1">
    <source>
        <dbReference type="ARBA" id="ARBA00022741"/>
    </source>
</evidence>
<sequence>MNHYDIVVVGNSQIGKSRALLVYQNQEYYGYYPPALHHNEFATIDGEKIVFSLQDTPGHEDYNQVRPLLYFDSSLFLVCYAVDDRASFNDLTNRWIPEIKQYLDEIPFIIVGLKNDLRYEANDVDVVTEEEGCQLALRCGAHSHILCSAFSNYNINFLINTAVRVAKQGKPKKKKSKCF</sequence>
<dbReference type="GO" id="GO:0003924">
    <property type="term" value="F:GTPase activity"/>
    <property type="evidence" value="ECO:0007669"/>
    <property type="project" value="InterPro"/>
</dbReference>
<proteinExistence type="predicted"/>
<dbReference type="SMART" id="SM00174">
    <property type="entry name" value="RHO"/>
    <property type="match status" value="1"/>
</dbReference>
<reference evidence="3" key="1">
    <citation type="submission" date="2023-06" db="EMBL/GenBank/DDBJ databases">
        <authorList>
            <person name="Kurt Z."/>
        </authorList>
    </citation>
    <scope>NUCLEOTIDE SEQUENCE</scope>
</reference>
<dbReference type="EMBL" id="CAXDID020000017">
    <property type="protein sequence ID" value="CAL5984427.1"/>
    <property type="molecule type" value="Genomic_DNA"/>
</dbReference>
<evidence type="ECO:0000313" key="3">
    <source>
        <dbReference type="EMBL" id="CAI9978684.1"/>
    </source>
</evidence>
<dbReference type="PRINTS" id="PR00449">
    <property type="entry name" value="RASTRNSFRMNG"/>
</dbReference>
<dbReference type="PROSITE" id="PS51421">
    <property type="entry name" value="RAS"/>
    <property type="match status" value="1"/>
</dbReference>
<dbReference type="InterPro" id="IPR001806">
    <property type="entry name" value="Small_GTPase"/>
</dbReference>
<comment type="caution">
    <text evidence="3">The sequence shown here is derived from an EMBL/GenBank/DDBJ whole genome shotgun (WGS) entry which is preliminary data.</text>
</comment>
<dbReference type="Proteomes" id="UP001642409">
    <property type="component" value="Unassembled WGS sequence"/>
</dbReference>
<keyword evidence="1" id="KW-0547">Nucleotide-binding</keyword>
<dbReference type="AlphaFoldDB" id="A0AA86V333"/>
<dbReference type="Pfam" id="PF00071">
    <property type="entry name" value="Ras"/>
    <property type="match status" value="1"/>
</dbReference>
<dbReference type="PROSITE" id="PS51420">
    <property type="entry name" value="RHO"/>
    <property type="match status" value="1"/>
</dbReference>
<dbReference type="EMBL" id="CATOUU010001186">
    <property type="protein sequence ID" value="CAI9978684.1"/>
    <property type="molecule type" value="Genomic_DNA"/>
</dbReference>